<accession>A0A976XK17</accession>
<dbReference type="EMBL" id="CP056072">
    <property type="protein sequence ID" value="UVC50115.1"/>
    <property type="molecule type" value="Genomic_DNA"/>
</dbReference>
<dbReference type="AlphaFoldDB" id="A0A976XK17"/>
<organism evidence="1 2">
    <name type="scientific">Theileria orientalis</name>
    <dbReference type="NCBI Taxonomy" id="68886"/>
    <lineage>
        <taxon>Eukaryota</taxon>
        <taxon>Sar</taxon>
        <taxon>Alveolata</taxon>
        <taxon>Apicomplexa</taxon>
        <taxon>Aconoidasida</taxon>
        <taxon>Piroplasmida</taxon>
        <taxon>Theileriidae</taxon>
        <taxon>Theileria</taxon>
    </lineage>
</organism>
<name>A0A976XK17_THEOR</name>
<protein>
    <submittedName>
        <fullName evidence="1">Uncharacterized protein</fullName>
    </submittedName>
</protein>
<dbReference type="Proteomes" id="UP000244811">
    <property type="component" value="Chromosome 4"/>
</dbReference>
<gene>
    <name evidence="1" type="ORF">MACK_003984</name>
</gene>
<reference evidence="1" key="1">
    <citation type="submission" date="2022-07" db="EMBL/GenBank/DDBJ databases">
        <title>Evaluation of T. orientalis genome assembly methods using nanopore sequencing and analysis of variation between genomes.</title>
        <authorList>
            <person name="Yam J."/>
            <person name="Micallef M.L."/>
            <person name="Liu M."/>
            <person name="Djordjevic S.P."/>
            <person name="Bogema D.R."/>
            <person name="Jenkins C."/>
        </authorList>
    </citation>
    <scope>NUCLEOTIDE SEQUENCE</scope>
    <source>
        <strain evidence="1">Goon Nure</strain>
    </source>
</reference>
<evidence type="ECO:0000313" key="1">
    <source>
        <dbReference type="EMBL" id="UVC50115.1"/>
    </source>
</evidence>
<sequence>MDNINQILKSALCFVILSLIFGLNNSYSLSISRNDSIQSKLNKYSFITNKVSEKLKSDKHELYDRRNLHRYRLKSTVDEVHCGEILTGRPMKRNQDGTILVDVGQSQPLLASKSSLYFMNEDEHYRLNTLLNKRKEEEENLDSLNSIIYETIHHAKKMVPRKNITNFKPKYMYPNDYAKAMKKKEEKVPYDIGVGSEIRPQDYSLPLKPKIPDYLRDLDKMEFVVTEISPYSDYIYGDFFSVNIVESKRRIYSFLYLESIKHGANFIPYDAVIREIMGDVVKLQIINGKYSYMYGVNGYAMANETDKIGDKIKVYLAGSDWALEQTYLFRSQISHPILRNENMKVLNDAIMKYYANTGKWFKANVDKVTTDAVILRLFGQNKDKYKGYVMKDQLPYNYPEELFNEAFIQGNNTSDHFLHRDTEINMGKLNYIYHYDSSLYVRVNEILMGSPRYDMKSVPELNNDVMNMCLTTRNYYKPDEKMVNCFIKM</sequence>
<proteinExistence type="predicted"/>
<evidence type="ECO:0000313" key="2">
    <source>
        <dbReference type="Proteomes" id="UP000244811"/>
    </source>
</evidence>